<keyword evidence="3" id="KW-0813">Transport</keyword>
<dbReference type="PROSITE" id="PS50893">
    <property type="entry name" value="ABC_TRANSPORTER_2"/>
    <property type="match status" value="1"/>
</dbReference>
<dbReference type="InterPro" id="IPR027417">
    <property type="entry name" value="P-loop_NTPase"/>
</dbReference>
<evidence type="ECO:0000256" key="6">
    <source>
        <dbReference type="ARBA" id="ARBA00022840"/>
    </source>
</evidence>
<evidence type="ECO:0000256" key="9">
    <source>
        <dbReference type="SAM" id="Phobius"/>
    </source>
</evidence>
<evidence type="ECO:0000313" key="11">
    <source>
        <dbReference type="EMBL" id="KAL3396131.1"/>
    </source>
</evidence>
<dbReference type="Proteomes" id="UP001627154">
    <property type="component" value="Unassembled WGS sequence"/>
</dbReference>
<evidence type="ECO:0000256" key="5">
    <source>
        <dbReference type="ARBA" id="ARBA00022741"/>
    </source>
</evidence>
<dbReference type="PANTHER" id="PTHR48041:SF133">
    <property type="entry name" value="GH24286P"/>
    <property type="match status" value="1"/>
</dbReference>
<proteinExistence type="inferred from homology"/>
<dbReference type="AlphaFoldDB" id="A0ABD2WUG5"/>
<accession>A0ABD2WUG5</accession>
<keyword evidence="4 9" id="KW-0812">Transmembrane</keyword>
<evidence type="ECO:0000256" key="1">
    <source>
        <dbReference type="ARBA" id="ARBA00004141"/>
    </source>
</evidence>
<evidence type="ECO:0000256" key="8">
    <source>
        <dbReference type="ARBA" id="ARBA00023136"/>
    </source>
</evidence>
<evidence type="ECO:0000256" key="4">
    <source>
        <dbReference type="ARBA" id="ARBA00022692"/>
    </source>
</evidence>
<evidence type="ECO:0000256" key="7">
    <source>
        <dbReference type="ARBA" id="ARBA00022989"/>
    </source>
</evidence>
<feature type="domain" description="ABC transporter" evidence="10">
    <location>
        <begin position="35"/>
        <end position="273"/>
    </location>
</feature>
<dbReference type="Gene3D" id="3.40.50.300">
    <property type="entry name" value="P-loop containing nucleotide triphosphate hydrolases"/>
    <property type="match status" value="1"/>
</dbReference>
<dbReference type="GO" id="GO:0016020">
    <property type="term" value="C:membrane"/>
    <property type="evidence" value="ECO:0007669"/>
    <property type="project" value="UniProtKB-SubCell"/>
</dbReference>
<protein>
    <recommendedName>
        <fullName evidence="10">ABC transporter domain-containing protein</fullName>
    </recommendedName>
</protein>
<evidence type="ECO:0000256" key="2">
    <source>
        <dbReference type="ARBA" id="ARBA00005814"/>
    </source>
</evidence>
<dbReference type="EMBL" id="JBJJXI010000074">
    <property type="protein sequence ID" value="KAL3396131.1"/>
    <property type="molecule type" value="Genomic_DNA"/>
</dbReference>
<comment type="similarity">
    <text evidence="2">Belongs to the ABC transporter superfamily. ABCG family. Eye pigment precursor importer (TC 3.A.1.204) subfamily.</text>
</comment>
<keyword evidence="6" id="KW-0067">ATP-binding</keyword>
<feature type="transmembrane region" description="Helical" evidence="9">
    <location>
        <begin position="432"/>
        <end position="459"/>
    </location>
</feature>
<dbReference type="InterPro" id="IPR003439">
    <property type="entry name" value="ABC_transporter-like_ATP-bd"/>
</dbReference>
<sequence length="656" mass="73339">MDLSRQSSKMEQHGTMSSMEMLAPVTATRTNQLNLTFSELGYTVRSNFLTKDRKALLSQISGDFRPGELIAIVGPSGAGKSTLMDILAGFTTENVTGSCEVNGRERDIRAFRRSSAYIMQDDNLQPLLTVEEAMRCAADLKLDTTAQDKEQAINVILKELGLDQARRTLSKSLSGGEKKRLSIALELISNPPIMFFDEPTSGLDSVTSRQCFGILKSLAADGRTIVCTVHQPSDTLFDMIDHLYVLAEGKCCYAGSAGQLVNFLRDSCRLDCPTYHNPADFLLEVINGDYGDHLPGMIAASENGLCERWRVLREDELAPTPVAGSSKSPLPPAPTIPAHPKAQKLDYELAPRLPLPSTPIFYELSGSGGKAYYAAGFWRQLWILLKRNALRLSRDRVLTFTRLTMHLCVALLVSVIFFRIGQDAAHALDNFALLFFSLMFVMYSAFSATLVTFPAELPILTREHFNRWYRLRSFYLAQKLADLPVQVCAASVYTLVVFHMSGQYPEPYATRLGLFLAMYVLVGLVSQMIGLIVGTLLDIQNGVIFGPFFIMPFLVFGGFFVYLKDAPQFLHWLFHVSFIKYGFEGVVVAVYGSNRPKMPCSKEYCHFRAPQTLLEIVDMKNSNYLVSVTFLVALYFLLDCVAFTALFFKLRARKYR</sequence>
<dbReference type="InterPro" id="IPR013525">
    <property type="entry name" value="ABC2_TM"/>
</dbReference>
<dbReference type="Pfam" id="PF00005">
    <property type="entry name" value="ABC_tran"/>
    <property type="match status" value="1"/>
</dbReference>
<dbReference type="CDD" id="cd03213">
    <property type="entry name" value="ABCG_EPDR"/>
    <property type="match status" value="1"/>
</dbReference>
<dbReference type="InterPro" id="IPR003593">
    <property type="entry name" value="AAA+_ATPase"/>
</dbReference>
<dbReference type="InterPro" id="IPR050352">
    <property type="entry name" value="ABCG_transporters"/>
</dbReference>
<dbReference type="PROSITE" id="PS00211">
    <property type="entry name" value="ABC_TRANSPORTER_1"/>
    <property type="match status" value="1"/>
</dbReference>
<feature type="transmembrane region" description="Helical" evidence="9">
    <location>
        <begin position="397"/>
        <end position="420"/>
    </location>
</feature>
<comment type="caution">
    <text evidence="11">The sequence shown here is derived from an EMBL/GenBank/DDBJ whole genome shotgun (WGS) entry which is preliminary data.</text>
</comment>
<feature type="transmembrane region" description="Helical" evidence="9">
    <location>
        <begin position="512"/>
        <end position="537"/>
    </location>
</feature>
<dbReference type="PANTHER" id="PTHR48041">
    <property type="entry name" value="ABC TRANSPORTER G FAMILY MEMBER 28"/>
    <property type="match status" value="1"/>
</dbReference>
<evidence type="ECO:0000313" key="12">
    <source>
        <dbReference type="Proteomes" id="UP001627154"/>
    </source>
</evidence>
<keyword evidence="5" id="KW-0547">Nucleotide-binding</keyword>
<gene>
    <name evidence="11" type="ORF">TKK_009999</name>
</gene>
<evidence type="ECO:0000259" key="10">
    <source>
        <dbReference type="PROSITE" id="PS50893"/>
    </source>
</evidence>
<keyword evidence="12" id="KW-1185">Reference proteome</keyword>
<dbReference type="FunFam" id="3.40.50.300:FF:001077">
    <property type="entry name" value="Uncharacterized protein, isoform A"/>
    <property type="match status" value="1"/>
</dbReference>
<keyword evidence="8 9" id="KW-0472">Membrane</keyword>
<reference evidence="11 12" key="1">
    <citation type="journal article" date="2024" name="bioRxiv">
        <title>A reference genome for Trichogramma kaykai: A tiny desert-dwelling parasitoid wasp with competing sex-ratio distorters.</title>
        <authorList>
            <person name="Culotta J."/>
            <person name="Lindsey A.R."/>
        </authorList>
    </citation>
    <scope>NUCLEOTIDE SEQUENCE [LARGE SCALE GENOMIC DNA]</scope>
    <source>
        <strain evidence="11 12">KSX58</strain>
    </source>
</reference>
<feature type="transmembrane region" description="Helical" evidence="9">
    <location>
        <begin position="544"/>
        <end position="563"/>
    </location>
</feature>
<dbReference type="SMART" id="SM00382">
    <property type="entry name" value="AAA"/>
    <property type="match status" value="1"/>
</dbReference>
<dbReference type="SUPFAM" id="SSF52540">
    <property type="entry name" value="P-loop containing nucleoside triphosphate hydrolases"/>
    <property type="match status" value="1"/>
</dbReference>
<comment type="subcellular location">
    <subcellularLocation>
        <location evidence="1">Membrane</location>
        <topology evidence="1">Multi-pass membrane protein</topology>
    </subcellularLocation>
</comment>
<name>A0ABD2WUG5_9HYME</name>
<feature type="transmembrane region" description="Helical" evidence="9">
    <location>
        <begin position="624"/>
        <end position="648"/>
    </location>
</feature>
<dbReference type="GO" id="GO:0005524">
    <property type="term" value="F:ATP binding"/>
    <property type="evidence" value="ECO:0007669"/>
    <property type="project" value="UniProtKB-KW"/>
</dbReference>
<dbReference type="Pfam" id="PF01061">
    <property type="entry name" value="ABC2_membrane"/>
    <property type="match status" value="1"/>
</dbReference>
<evidence type="ECO:0000256" key="3">
    <source>
        <dbReference type="ARBA" id="ARBA00022448"/>
    </source>
</evidence>
<dbReference type="InterPro" id="IPR017871">
    <property type="entry name" value="ABC_transporter-like_CS"/>
</dbReference>
<keyword evidence="7 9" id="KW-1133">Transmembrane helix</keyword>
<organism evidence="11 12">
    <name type="scientific">Trichogramma kaykai</name>
    <dbReference type="NCBI Taxonomy" id="54128"/>
    <lineage>
        <taxon>Eukaryota</taxon>
        <taxon>Metazoa</taxon>
        <taxon>Ecdysozoa</taxon>
        <taxon>Arthropoda</taxon>
        <taxon>Hexapoda</taxon>
        <taxon>Insecta</taxon>
        <taxon>Pterygota</taxon>
        <taxon>Neoptera</taxon>
        <taxon>Endopterygota</taxon>
        <taxon>Hymenoptera</taxon>
        <taxon>Apocrita</taxon>
        <taxon>Proctotrupomorpha</taxon>
        <taxon>Chalcidoidea</taxon>
        <taxon>Trichogrammatidae</taxon>
        <taxon>Trichogramma</taxon>
    </lineage>
</organism>
<feature type="transmembrane region" description="Helical" evidence="9">
    <location>
        <begin position="480"/>
        <end position="500"/>
    </location>
</feature>